<accession>A0ABQ3F1M6</accession>
<dbReference type="Proteomes" id="UP000642673">
    <property type="component" value="Unassembled WGS sequence"/>
</dbReference>
<reference evidence="3" key="1">
    <citation type="journal article" date="2019" name="Int. J. Syst. Evol. Microbiol.">
        <title>The Global Catalogue of Microorganisms (GCM) 10K type strain sequencing project: providing services to taxonomists for standard genome sequencing and annotation.</title>
        <authorList>
            <consortium name="The Broad Institute Genomics Platform"/>
            <consortium name="The Broad Institute Genome Sequencing Center for Infectious Disease"/>
            <person name="Wu L."/>
            <person name="Ma J."/>
        </authorList>
    </citation>
    <scope>NUCLEOTIDE SEQUENCE [LARGE SCALE GENOMIC DNA]</scope>
    <source>
        <strain evidence="3">JCM 4738</strain>
    </source>
</reference>
<dbReference type="EMBL" id="BMVP01000021">
    <property type="protein sequence ID" value="GHB82444.1"/>
    <property type="molecule type" value="Genomic_DNA"/>
</dbReference>
<evidence type="ECO:0000256" key="1">
    <source>
        <dbReference type="SAM" id="MobiDB-lite"/>
    </source>
</evidence>
<name>A0ABQ3F1M6_9ACTN</name>
<feature type="region of interest" description="Disordered" evidence="1">
    <location>
        <begin position="43"/>
        <end position="110"/>
    </location>
</feature>
<evidence type="ECO:0000313" key="3">
    <source>
        <dbReference type="Proteomes" id="UP000642673"/>
    </source>
</evidence>
<feature type="compositionally biased region" description="Gly residues" evidence="1">
    <location>
        <begin position="73"/>
        <end position="96"/>
    </location>
</feature>
<organism evidence="2 3">
    <name type="scientific">Streptomyces cirratus</name>
    <dbReference type="NCBI Taxonomy" id="68187"/>
    <lineage>
        <taxon>Bacteria</taxon>
        <taxon>Bacillati</taxon>
        <taxon>Actinomycetota</taxon>
        <taxon>Actinomycetes</taxon>
        <taxon>Kitasatosporales</taxon>
        <taxon>Streptomycetaceae</taxon>
        <taxon>Streptomyces</taxon>
    </lineage>
</organism>
<feature type="compositionally biased region" description="Gly residues" evidence="1">
    <location>
        <begin position="1"/>
        <end position="14"/>
    </location>
</feature>
<proteinExistence type="predicted"/>
<protein>
    <submittedName>
        <fullName evidence="2">Uncharacterized protein</fullName>
    </submittedName>
</protein>
<evidence type="ECO:0000313" key="2">
    <source>
        <dbReference type="EMBL" id="GHB82444.1"/>
    </source>
</evidence>
<feature type="region of interest" description="Disordered" evidence="1">
    <location>
        <begin position="1"/>
        <end position="22"/>
    </location>
</feature>
<comment type="caution">
    <text evidence="2">The sequence shown here is derived from an EMBL/GenBank/DDBJ whole genome shotgun (WGS) entry which is preliminary data.</text>
</comment>
<gene>
    <name evidence="2" type="ORF">GCM10010347_61750</name>
</gene>
<sequence>MGGADVQGGGGSAGGSDRQVAVPGVERAAGAFTLVELHRTVRGLEDDAIGPPGTGYQAPAPGFRRGRSENAGRGEGPGGASGAGEGLPVGPGGGSGAVRSFQGLRDWQPG</sequence>
<keyword evidence="3" id="KW-1185">Reference proteome</keyword>